<comment type="caution">
    <text evidence="1">The sequence shown here is derived from an EMBL/GenBank/DDBJ whole genome shotgun (WGS) entry which is preliminary data.</text>
</comment>
<sequence length="97" mass="11120">MKKSARLTVKQLKEEGDVLALILRLAKEDMRMSSKELSQMMSVYEFMPNGLLLDLFSGHGDMDNKLHAKFDEQVCLCMVIKDFKNWILLDVSLILLG</sequence>
<evidence type="ECO:0000313" key="2">
    <source>
        <dbReference type="Proteomes" id="UP000826271"/>
    </source>
</evidence>
<name>A0AAV6XMD9_9LAMI</name>
<evidence type="ECO:0000313" key="1">
    <source>
        <dbReference type="EMBL" id="KAG8383649.1"/>
    </source>
</evidence>
<dbReference type="AlphaFoldDB" id="A0AAV6XMD9"/>
<reference evidence="1" key="1">
    <citation type="submission" date="2019-10" db="EMBL/GenBank/DDBJ databases">
        <authorList>
            <person name="Zhang R."/>
            <person name="Pan Y."/>
            <person name="Wang J."/>
            <person name="Ma R."/>
            <person name="Yu S."/>
        </authorList>
    </citation>
    <scope>NUCLEOTIDE SEQUENCE</scope>
    <source>
        <strain evidence="1">LA-IB0</strain>
        <tissue evidence="1">Leaf</tissue>
    </source>
</reference>
<dbReference type="Proteomes" id="UP000826271">
    <property type="component" value="Unassembled WGS sequence"/>
</dbReference>
<gene>
    <name evidence="1" type="ORF">BUALT_Bualt04G0035900</name>
</gene>
<proteinExistence type="predicted"/>
<accession>A0AAV6XMD9</accession>
<dbReference type="EMBL" id="WHWC01000004">
    <property type="protein sequence ID" value="KAG8383649.1"/>
    <property type="molecule type" value="Genomic_DNA"/>
</dbReference>
<keyword evidence="2" id="KW-1185">Reference proteome</keyword>
<protein>
    <submittedName>
        <fullName evidence="1">Uncharacterized protein</fullName>
    </submittedName>
</protein>
<organism evidence="1 2">
    <name type="scientific">Buddleja alternifolia</name>
    <dbReference type="NCBI Taxonomy" id="168488"/>
    <lineage>
        <taxon>Eukaryota</taxon>
        <taxon>Viridiplantae</taxon>
        <taxon>Streptophyta</taxon>
        <taxon>Embryophyta</taxon>
        <taxon>Tracheophyta</taxon>
        <taxon>Spermatophyta</taxon>
        <taxon>Magnoliopsida</taxon>
        <taxon>eudicotyledons</taxon>
        <taxon>Gunneridae</taxon>
        <taxon>Pentapetalae</taxon>
        <taxon>asterids</taxon>
        <taxon>lamiids</taxon>
        <taxon>Lamiales</taxon>
        <taxon>Scrophulariaceae</taxon>
        <taxon>Buddlejeae</taxon>
        <taxon>Buddleja</taxon>
    </lineage>
</organism>